<organism evidence="2 3">
    <name type="scientific">Saguinus oedipus</name>
    <name type="common">Cotton-top tamarin</name>
    <name type="synonym">Oedipomidas oedipus</name>
    <dbReference type="NCBI Taxonomy" id="9490"/>
    <lineage>
        <taxon>Eukaryota</taxon>
        <taxon>Metazoa</taxon>
        <taxon>Chordata</taxon>
        <taxon>Craniata</taxon>
        <taxon>Vertebrata</taxon>
        <taxon>Euteleostomi</taxon>
        <taxon>Mammalia</taxon>
        <taxon>Eutheria</taxon>
        <taxon>Euarchontoglires</taxon>
        <taxon>Primates</taxon>
        <taxon>Haplorrhini</taxon>
        <taxon>Platyrrhini</taxon>
        <taxon>Cebidae</taxon>
        <taxon>Callitrichinae</taxon>
        <taxon>Saguinus</taxon>
    </lineage>
</organism>
<dbReference type="EMBL" id="JASSZA010000006">
    <property type="protein sequence ID" value="KAK2109097.1"/>
    <property type="molecule type" value="Genomic_DNA"/>
</dbReference>
<reference evidence="2 3" key="1">
    <citation type="submission" date="2023-05" db="EMBL/GenBank/DDBJ databases">
        <title>B98-5 Cell Line De Novo Hybrid Assembly: An Optical Mapping Approach.</title>
        <authorList>
            <person name="Kananen K."/>
            <person name="Auerbach J.A."/>
            <person name="Kautto E."/>
            <person name="Blachly J.S."/>
        </authorList>
    </citation>
    <scope>NUCLEOTIDE SEQUENCE [LARGE SCALE GENOMIC DNA]</scope>
    <source>
        <strain evidence="2">B95-8</strain>
        <tissue evidence="2">Cell line</tissue>
    </source>
</reference>
<evidence type="ECO:0000313" key="2">
    <source>
        <dbReference type="EMBL" id="KAK2109097.1"/>
    </source>
</evidence>
<gene>
    <name evidence="2" type="ORF">P7K49_014262</name>
</gene>
<feature type="non-terminal residue" evidence="2">
    <location>
        <position position="1"/>
    </location>
</feature>
<name>A0ABQ9VIB4_SAGOE</name>
<feature type="non-terminal residue" evidence="2">
    <location>
        <position position="73"/>
    </location>
</feature>
<sequence>SHWHDTSATLHTAKAQAAPPFKKRSLGQTQRQMTCSSPHLSRSLGLMVRRQVHWNPVLWPKVAVLQTVDEHLL</sequence>
<comment type="caution">
    <text evidence="2">The sequence shown here is derived from an EMBL/GenBank/DDBJ whole genome shotgun (WGS) entry which is preliminary data.</text>
</comment>
<protein>
    <submittedName>
        <fullName evidence="2">Uncharacterized protein</fullName>
    </submittedName>
</protein>
<evidence type="ECO:0000256" key="1">
    <source>
        <dbReference type="SAM" id="MobiDB-lite"/>
    </source>
</evidence>
<keyword evidence="3" id="KW-1185">Reference proteome</keyword>
<dbReference type="Proteomes" id="UP001266305">
    <property type="component" value="Unassembled WGS sequence"/>
</dbReference>
<feature type="region of interest" description="Disordered" evidence="1">
    <location>
        <begin position="1"/>
        <end position="34"/>
    </location>
</feature>
<evidence type="ECO:0000313" key="3">
    <source>
        <dbReference type="Proteomes" id="UP001266305"/>
    </source>
</evidence>
<feature type="compositionally biased region" description="Polar residues" evidence="1">
    <location>
        <begin position="1"/>
        <end position="10"/>
    </location>
</feature>
<proteinExistence type="predicted"/>
<accession>A0ABQ9VIB4</accession>